<dbReference type="Pfam" id="PF01381">
    <property type="entry name" value="HTH_3"/>
    <property type="match status" value="1"/>
</dbReference>
<reference evidence="2 3" key="1">
    <citation type="submission" date="2019-03" db="EMBL/GenBank/DDBJ databases">
        <title>Genomic Encyclopedia of Type Strains, Phase IV (KMG-IV): sequencing the most valuable type-strain genomes for metagenomic binning, comparative biology and taxonomic classification.</title>
        <authorList>
            <person name="Goeker M."/>
        </authorList>
    </citation>
    <scope>NUCLEOTIDE SEQUENCE [LARGE SCALE GENOMIC DNA]</scope>
    <source>
        <strain evidence="2 3">DSM 21667</strain>
    </source>
</reference>
<dbReference type="Gene3D" id="1.10.260.40">
    <property type="entry name" value="lambda repressor-like DNA-binding domains"/>
    <property type="match status" value="1"/>
</dbReference>
<protein>
    <submittedName>
        <fullName evidence="2">Helix-turn-helix protein</fullName>
    </submittedName>
</protein>
<feature type="domain" description="HTH cro/C1-type" evidence="1">
    <location>
        <begin position="1"/>
        <end position="50"/>
    </location>
</feature>
<gene>
    <name evidence="2" type="ORF">DFR29_1362</name>
</gene>
<evidence type="ECO:0000259" key="1">
    <source>
        <dbReference type="PROSITE" id="PS50943"/>
    </source>
</evidence>
<evidence type="ECO:0000313" key="3">
    <source>
        <dbReference type="Proteomes" id="UP000295293"/>
    </source>
</evidence>
<organism evidence="2 3">
    <name type="scientific">Tahibacter aquaticus</name>
    <dbReference type="NCBI Taxonomy" id="520092"/>
    <lineage>
        <taxon>Bacteria</taxon>
        <taxon>Pseudomonadati</taxon>
        <taxon>Pseudomonadota</taxon>
        <taxon>Gammaproteobacteria</taxon>
        <taxon>Lysobacterales</taxon>
        <taxon>Rhodanobacteraceae</taxon>
        <taxon>Tahibacter</taxon>
    </lineage>
</organism>
<dbReference type="AlphaFoldDB" id="A0A4R6YG22"/>
<evidence type="ECO:0000313" key="2">
    <source>
        <dbReference type="EMBL" id="TDR35351.1"/>
    </source>
</evidence>
<proteinExistence type="predicted"/>
<name>A0A4R6YG22_9GAMM</name>
<keyword evidence="3" id="KW-1185">Reference proteome</keyword>
<accession>A0A4R6YG22</accession>
<dbReference type="EMBL" id="SNZH01000036">
    <property type="protein sequence ID" value="TDR35351.1"/>
    <property type="molecule type" value="Genomic_DNA"/>
</dbReference>
<dbReference type="InterPro" id="IPR010982">
    <property type="entry name" value="Lambda_DNA-bd_dom_sf"/>
</dbReference>
<dbReference type="SUPFAM" id="SSF47413">
    <property type="entry name" value="lambda repressor-like DNA-binding domains"/>
    <property type="match status" value="1"/>
</dbReference>
<dbReference type="InterPro" id="IPR001387">
    <property type="entry name" value="Cro/C1-type_HTH"/>
</dbReference>
<comment type="caution">
    <text evidence="2">The sequence shown here is derived from an EMBL/GenBank/DDBJ whole genome shotgun (WGS) entry which is preliminary data.</text>
</comment>
<dbReference type="GO" id="GO:0003677">
    <property type="term" value="F:DNA binding"/>
    <property type="evidence" value="ECO:0007669"/>
    <property type="project" value="InterPro"/>
</dbReference>
<sequence>MSQKDLGIAAGLDEFVASTRVNRYETGVHEPDMETAGRLAQALGVPLAYLFADDDRQARLLLAFAALSKGRQDAFLAEIERAADT</sequence>
<dbReference type="Proteomes" id="UP000295293">
    <property type="component" value="Unassembled WGS sequence"/>
</dbReference>
<dbReference type="PROSITE" id="PS50943">
    <property type="entry name" value="HTH_CROC1"/>
    <property type="match status" value="1"/>
</dbReference>
<dbReference type="CDD" id="cd00093">
    <property type="entry name" value="HTH_XRE"/>
    <property type="match status" value="1"/>
</dbReference>